<accession>A0ABR9PA62</accession>
<keyword evidence="3" id="KW-1185">Reference proteome</keyword>
<feature type="region of interest" description="Disordered" evidence="1">
    <location>
        <begin position="1"/>
        <end position="33"/>
    </location>
</feature>
<protein>
    <recommendedName>
        <fullName evidence="4">DUF4352 domain-containing protein</fullName>
    </recommendedName>
</protein>
<name>A0ABR9PA62_9ACTN</name>
<organism evidence="2 3">
    <name type="scientific">Nocardiopsis coralli</name>
    <dbReference type="NCBI Taxonomy" id="2772213"/>
    <lineage>
        <taxon>Bacteria</taxon>
        <taxon>Bacillati</taxon>
        <taxon>Actinomycetota</taxon>
        <taxon>Actinomycetes</taxon>
        <taxon>Streptosporangiales</taxon>
        <taxon>Nocardiopsidaceae</taxon>
        <taxon>Nocardiopsis</taxon>
    </lineage>
</organism>
<dbReference type="InterPro" id="IPR006311">
    <property type="entry name" value="TAT_signal"/>
</dbReference>
<dbReference type="EMBL" id="JADBGI010000017">
    <property type="protein sequence ID" value="MBE3000727.1"/>
    <property type="molecule type" value="Genomic_DNA"/>
</dbReference>
<reference evidence="2 3" key="1">
    <citation type="submission" date="2020-09" db="EMBL/GenBank/DDBJ databases">
        <title>Diversity and distribution of actinomycetes associated with coral in the coast of Hainan.</title>
        <authorList>
            <person name="Li F."/>
        </authorList>
    </citation>
    <scope>NUCLEOTIDE SEQUENCE [LARGE SCALE GENOMIC DNA]</scope>
    <source>
        <strain evidence="2 3">HNM0947</strain>
    </source>
</reference>
<comment type="caution">
    <text evidence="2">The sequence shown here is derived from an EMBL/GenBank/DDBJ whole genome shotgun (WGS) entry which is preliminary data.</text>
</comment>
<proteinExistence type="predicted"/>
<evidence type="ECO:0008006" key="4">
    <source>
        <dbReference type="Google" id="ProtNLM"/>
    </source>
</evidence>
<gene>
    <name evidence="2" type="ORF">IDM40_18790</name>
</gene>
<dbReference type="PROSITE" id="PS51318">
    <property type="entry name" value="TAT"/>
    <property type="match status" value="1"/>
</dbReference>
<dbReference type="RefSeq" id="WP_193123335.1">
    <property type="nucleotide sequence ID" value="NZ_JADBGI010000017.1"/>
</dbReference>
<evidence type="ECO:0000313" key="3">
    <source>
        <dbReference type="Proteomes" id="UP000806528"/>
    </source>
</evidence>
<sequence>MTEQHETGAGLGSGVGSEPEGGHTSKVAGKGRGRRGALAAGALSMVAAGALVLSPAAGAVTAPADNAEAGSDGADGESLGSVEAADPDAEGLVASVEEVSRESSGQYVTVLWSITNETAESGTLQFRSEDKDFERNDFAGVTVRDDASNTRFHPGMNGDSQCLCSSDRPGAIENEVEPGQTLTYWSLYSVPGEVEELSVEIPFFHDIPDVPIS</sequence>
<evidence type="ECO:0000313" key="2">
    <source>
        <dbReference type="EMBL" id="MBE3000727.1"/>
    </source>
</evidence>
<dbReference type="Proteomes" id="UP000806528">
    <property type="component" value="Unassembled WGS sequence"/>
</dbReference>
<evidence type="ECO:0000256" key="1">
    <source>
        <dbReference type="SAM" id="MobiDB-lite"/>
    </source>
</evidence>